<dbReference type="AlphaFoldDB" id="A0A8S9YMW4"/>
<comment type="caution">
    <text evidence="2">The sequence shown here is derived from an EMBL/GenBank/DDBJ whole genome shotgun (WGS) entry which is preliminary data.</text>
</comment>
<dbReference type="Pfam" id="PF17921">
    <property type="entry name" value="Integrase_H2C2"/>
    <property type="match status" value="2"/>
</dbReference>
<proteinExistence type="predicted"/>
<dbReference type="OrthoDB" id="10053647at2759"/>
<protein>
    <recommendedName>
        <fullName evidence="1">Integrase zinc-binding domain-containing protein</fullName>
    </recommendedName>
</protein>
<evidence type="ECO:0000313" key="2">
    <source>
        <dbReference type="EMBL" id="KAF7249589.1"/>
    </source>
</evidence>
<dbReference type="InterPro" id="IPR041588">
    <property type="entry name" value="Integrase_H2C2"/>
</dbReference>
<dbReference type="PANTHER" id="PTHR37984">
    <property type="entry name" value="PROTEIN CBG26694"/>
    <property type="match status" value="1"/>
</dbReference>
<accession>A0A8S9YMW4</accession>
<keyword evidence="3" id="KW-1185">Reference proteome</keyword>
<name>A0A8S9YMW4_9TREM</name>
<organism evidence="2 3">
    <name type="scientific">Paragonimus skrjabini miyazakii</name>
    <dbReference type="NCBI Taxonomy" id="59628"/>
    <lineage>
        <taxon>Eukaryota</taxon>
        <taxon>Metazoa</taxon>
        <taxon>Spiralia</taxon>
        <taxon>Lophotrochozoa</taxon>
        <taxon>Platyhelminthes</taxon>
        <taxon>Trematoda</taxon>
        <taxon>Digenea</taxon>
        <taxon>Plagiorchiida</taxon>
        <taxon>Troglotremata</taxon>
        <taxon>Troglotrematidae</taxon>
        <taxon>Paragonimus</taxon>
    </lineage>
</organism>
<dbReference type="PANTHER" id="PTHR37984:SF8">
    <property type="entry name" value="CCHC-TYPE DOMAIN-CONTAINING PROTEIN"/>
    <property type="match status" value="1"/>
</dbReference>
<evidence type="ECO:0000259" key="1">
    <source>
        <dbReference type="Pfam" id="PF17921"/>
    </source>
</evidence>
<evidence type="ECO:0000313" key="3">
    <source>
        <dbReference type="Proteomes" id="UP000822476"/>
    </source>
</evidence>
<feature type="domain" description="Integrase zinc-binding" evidence="1">
    <location>
        <begin position="68"/>
        <end position="121"/>
    </location>
</feature>
<dbReference type="EMBL" id="JTDE01005412">
    <property type="protein sequence ID" value="KAF7249589.1"/>
    <property type="molecule type" value="Genomic_DNA"/>
</dbReference>
<sequence>MVLADTLSRVLLTTDKDNGTGYQQVHLMLAKSDLRLPRIKQTFSDGKEVRDELTTENCLVFRGERLVIPRAVREVTMQEIHRPHLGVRNCTRRAKDTIYRRGMTSHIKDFVLTFTVCKQYGTRQPMEPAVRDELTTENCLVFRGERLVIPRAVREVTMQEIHRPHLGVRNCTRRAKDTIYRRGMTSHIKDFVLTFTVCKQYGTRQPMEPAVCYSVPKRT</sequence>
<feature type="domain" description="Integrase zinc-binding" evidence="1">
    <location>
        <begin position="149"/>
        <end position="202"/>
    </location>
</feature>
<dbReference type="InterPro" id="IPR050951">
    <property type="entry name" value="Retrovirus_Pol_polyprotein"/>
</dbReference>
<dbReference type="Proteomes" id="UP000822476">
    <property type="component" value="Unassembled WGS sequence"/>
</dbReference>
<gene>
    <name evidence="2" type="ORF">EG68_08802</name>
</gene>
<dbReference type="Gene3D" id="1.10.340.70">
    <property type="match status" value="2"/>
</dbReference>
<reference evidence="2" key="1">
    <citation type="submission" date="2019-07" db="EMBL/GenBank/DDBJ databases">
        <title>Annotation for the trematode Paragonimus miyazaki's.</title>
        <authorList>
            <person name="Choi Y.-J."/>
        </authorList>
    </citation>
    <scope>NUCLEOTIDE SEQUENCE</scope>
    <source>
        <strain evidence="2">Japan</strain>
    </source>
</reference>